<evidence type="ECO:0000313" key="1">
    <source>
        <dbReference type="EMBL" id="RCV59339.1"/>
    </source>
</evidence>
<proteinExistence type="predicted"/>
<accession>A0A368T6H8</accession>
<gene>
    <name evidence="1" type="ORF">DEF24_10235</name>
</gene>
<evidence type="ECO:0000313" key="2">
    <source>
        <dbReference type="Proteomes" id="UP000253318"/>
    </source>
</evidence>
<comment type="caution">
    <text evidence="1">The sequence shown here is derived from an EMBL/GenBank/DDBJ whole genome shotgun (WGS) entry which is preliminary data.</text>
</comment>
<dbReference type="Proteomes" id="UP000253318">
    <property type="component" value="Unassembled WGS sequence"/>
</dbReference>
<protein>
    <submittedName>
        <fullName evidence="1">Uncharacterized protein</fullName>
    </submittedName>
</protein>
<dbReference type="EMBL" id="QEIN01000063">
    <property type="protein sequence ID" value="RCV59339.1"/>
    <property type="molecule type" value="Genomic_DNA"/>
</dbReference>
<keyword evidence="2" id="KW-1185">Reference proteome</keyword>
<organism evidence="1 2">
    <name type="scientific">Marinitenerispora sediminis</name>
    <dbReference type="NCBI Taxonomy" id="1931232"/>
    <lineage>
        <taxon>Bacteria</taxon>
        <taxon>Bacillati</taxon>
        <taxon>Actinomycetota</taxon>
        <taxon>Actinomycetes</taxon>
        <taxon>Streptosporangiales</taxon>
        <taxon>Nocardiopsidaceae</taxon>
        <taxon>Marinitenerispora</taxon>
    </lineage>
</organism>
<dbReference type="AlphaFoldDB" id="A0A368T6H8"/>
<sequence>MNFRITFNRIDSKRDVEPLIIDAWTSQELVSRISYYATTVAGHEVIATISGAAGFIADRTGCVGRFTVDLVETEVVR</sequence>
<name>A0A368T6H8_9ACTN</name>
<dbReference type="RefSeq" id="WP_114399887.1">
    <property type="nucleotide sequence ID" value="NZ_QEIM01000162.1"/>
</dbReference>
<reference evidence="1 2" key="1">
    <citation type="submission" date="2018-04" db="EMBL/GenBank/DDBJ databases">
        <title>Novel actinobacteria from marine sediment.</title>
        <authorList>
            <person name="Ng Z.Y."/>
            <person name="Tan G.Y.A."/>
        </authorList>
    </citation>
    <scope>NUCLEOTIDE SEQUENCE [LARGE SCALE GENOMIC DNA]</scope>
    <source>
        <strain evidence="1 2">TPS81</strain>
    </source>
</reference>